<sequence>MTSRPEQPNLLPQMKLSKVKSLAATAPKVSPPTDELEEEALLLKQAHEKCNDWGKLRGGVMQILKDIEERNETIQFMRNTLDLLEFQRKRARSASPQKRTGFNITRTPPSHVRCQVIFIKEAGSTQDSKYLQTKICRTLPSTGPTWDVKN</sequence>
<dbReference type="Proteomes" id="UP000277580">
    <property type="component" value="Unassembled WGS sequence"/>
</dbReference>
<keyword evidence="2" id="KW-1185">Reference proteome</keyword>
<dbReference type="InParanoid" id="A0A3N4KMI5"/>
<name>A0A3N4KMI5_9PEZI</name>
<evidence type="ECO:0000313" key="2">
    <source>
        <dbReference type="Proteomes" id="UP000277580"/>
    </source>
</evidence>
<reference evidence="1 2" key="1">
    <citation type="journal article" date="2018" name="Nat. Ecol. Evol.">
        <title>Pezizomycetes genomes reveal the molecular basis of ectomycorrhizal truffle lifestyle.</title>
        <authorList>
            <person name="Murat C."/>
            <person name="Payen T."/>
            <person name="Noel B."/>
            <person name="Kuo A."/>
            <person name="Morin E."/>
            <person name="Chen J."/>
            <person name="Kohler A."/>
            <person name="Krizsan K."/>
            <person name="Balestrini R."/>
            <person name="Da Silva C."/>
            <person name="Montanini B."/>
            <person name="Hainaut M."/>
            <person name="Levati E."/>
            <person name="Barry K.W."/>
            <person name="Belfiori B."/>
            <person name="Cichocki N."/>
            <person name="Clum A."/>
            <person name="Dockter R.B."/>
            <person name="Fauchery L."/>
            <person name="Guy J."/>
            <person name="Iotti M."/>
            <person name="Le Tacon F."/>
            <person name="Lindquist E.A."/>
            <person name="Lipzen A."/>
            <person name="Malagnac F."/>
            <person name="Mello A."/>
            <person name="Molinier V."/>
            <person name="Miyauchi S."/>
            <person name="Poulain J."/>
            <person name="Riccioni C."/>
            <person name="Rubini A."/>
            <person name="Sitrit Y."/>
            <person name="Splivallo R."/>
            <person name="Traeger S."/>
            <person name="Wang M."/>
            <person name="Zifcakova L."/>
            <person name="Wipf D."/>
            <person name="Zambonelli A."/>
            <person name="Paolocci F."/>
            <person name="Nowrousian M."/>
            <person name="Ottonello S."/>
            <person name="Baldrian P."/>
            <person name="Spatafora J.W."/>
            <person name="Henrissat B."/>
            <person name="Nagy L.G."/>
            <person name="Aury J.M."/>
            <person name="Wincker P."/>
            <person name="Grigoriev I.V."/>
            <person name="Bonfante P."/>
            <person name="Martin F.M."/>
        </authorList>
    </citation>
    <scope>NUCLEOTIDE SEQUENCE [LARGE SCALE GENOMIC DNA]</scope>
    <source>
        <strain evidence="1 2">CCBAS932</strain>
    </source>
</reference>
<evidence type="ECO:0000313" key="1">
    <source>
        <dbReference type="EMBL" id="RPB10579.1"/>
    </source>
</evidence>
<proteinExistence type="predicted"/>
<dbReference type="AlphaFoldDB" id="A0A3N4KMI5"/>
<organism evidence="1 2">
    <name type="scientific">Morchella conica CCBAS932</name>
    <dbReference type="NCBI Taxonomy" id="1392247"/>
    <lineage>
        <taxon>Eukaryota</taxon>
        <taxon>Fungi</taxon>
        <taxon>Dikarya</taxon>
        <taxon>Ascomycota</taxon>
        <taxon>Pezizomycotina</taxon>
        <taxon>Pezizomycetes</taxon>
        <taxon>Pezizales</taxon>
        <taxon>Morchellaceae</taxon>
        <taxon>Morchella</taxon>
    </lineage>
</organism>
<gene>
    <name evidence="1" type="ORF">P167DRAFT_547136</name>
</gene>
<dbReference type="EMBL" id="ML119142">
    <property type="protein sequence ID" value="RPB10579.1"/>
    <property type="molecule type" value="Genomic_DNA"/>
</dbReference>
<accession>A0A3N4KMI5</accession>
<protein>
    <submittedName>
        <fullName evidence="1">Uncharacterized protein</fullName>
    </submittedName>
</protein>